<dbReference type="RefSeq" id="WP_156700992.1">
    <property type="nucleotide sequence ID" value="NZ_CACRUP010000010.1"/>
</dbReference>
<name>A0A6N3AJ18_9FIRM</name>
<dbReference type="InterPro" id="IPR036779">
    <property type="entry name" value="LysM_dom_sf"/>
</dbReference>
<proteinExistence type="predicted"/>
<gene>
    <name evidence="2" type="ORF">PGLFYP46_01303</name>
</gene>
<dbReference type="Pfam" id="PF01476">
    <property type="entry name" value="LysM"/>
    <property type="match status" value="1"/>
</dbReference>
<accession>A0A6N3AJ18</accession>
<organism evidence="2">
    <name type="scientific">Peptoniphilus gorbachii</name>
    <dbReference type="NCBI Taxonomy" id="411567"/>
    <lineage>
        <taxon>Bacteria</taxon>
        <taxon>Bacillati</taxon>
        <taxon>Bacillota</taxon>
        <taxon>Tissierellia</taxon>
        <taxon>Tissierellales</taxon>
        <taxon>Peptoniphilaceae</taxon>
        <taxon>Peptoniphilus</taxon>
    </lineage>
</organism>
<feature type="domain" description="LysM" evidence="1">
    <location>
        <begin position="44"/>
        <end position="92"/>
    </location>
</feature>
<evidence type="ECO:0000313" key="2">
    <source>
        <dbReference type="EMBL" id="VYT88042.1"/>
    </source>
</evidence>
<dbReference type="CDD" id="cd00118">
    <property type="entry name" value="LysM"/>
    <property type="match status" value="1"/>
</dbReference>
<evidence type="ECO:0000259" key="1">
    <source>
        <dbReference type="PROSITE" id="PS51782"/>
    </source>
</evidence>
<dbReference type="Gene3D" id="3.10.350.10">
    <property type="entry name" value="LysM domain"/>
    <property type="match status" value="1"/>
</dbReference>
<reference evidence="2" key="1">
    <citation type="submission" date="2019-11" db="EMBL/GenBank/DDBJ databases">
        <authorList>
            <person name="Feng L."/>
        </authorList>
    </citation>
    <scope>NUCLEOTIDE SEQUENCE</scope>
    <source>
        <strain evidence="2">PgorbachiiLFYP46</strain>
    </source>
</reference>
<sequence>MKRIIINKPKVFLFLFLIFIFNSGLIIKNFDDTKLIEDKELRIVVYTVKKGDTLWSISENYEYKNKMKFIMDIEKLNSITSYDIKPGYKLAIPINKSN</sequence>
<protein>
    <submittedName>
        <fullName evidence="2">LysM domain/BON superfamily protein</fullName>
    </submittedName>
</protein>
<dbReference type="InterPro" id="IPR018392">
    <property type="entry name" value="LysM"/>
</dbReference>
<dbReference type="EMBL" id="CACRUP010000010">
    <property type="protein sequence ID" value="VYT88042.1"/>
    <property type="molecule type" value="Genomic_DNA"/>
</dbReference>
<dbReference type="SUPFAM" id="SSF54106">
    <property type="entry name" value="LysM domain"/>
    <property type="match status" value="1"/>
</dbReference>
<dbReference type="PROSITE" id="PS51782">
    <property type="entry name" value="LYSM"/>
    <property type="match status" value="1"/>
</dbReference>
<dbReference type="AlphaFoldDB" id="A0A6N3AJ18"/>
<dbReference type="SMART" id="SM00257">
    <property type="entry name" value="LysM"/>
    <property type="match status" value="1"/>
</dbReference>